<evidence type="ECO:0000259" key="8">
    <source>
        <dbReference type="PROSITE" id="PS50071"/>
    </source>
</evidence>
<evidence type="ECO:0000313" key="10">
    <source>
        <dbReference type="RefSeq" id="XP_004405340.1"/>
    </source>
</evidence>
<evidence type="ECO:0000313" key="9">
    <source>
        <dbReference type="Proteomes" id="UP000245340"/>
    </source>
</evidence>
<dbReference type="CDD" id="cd00086">
    <property type="entry name" value="homeodomain"/>
    <property type="match status" value="1"/>
</dbReference>
<dbReference type="InterPro" id="IPR009057">
    <property type="entry name" value="Homeodomain-like_sf"/>
</dbReference>
<dbReference type="InterPro" id="IPR001356">
    <property type="entry name" value="HD"/>
</dbReference>
<dbReference type="InterPro" id="IPR051306">
    <property type="entry name" value="Homeobox_regulator"/>
</dbReference>
<evidence type="ECO:0000256" key="7">
    <source>
        <dbReference type="SAM" id="MobiDB-lite"/>
    </source>
</evidence>
<feature type="DNA-binding region" description="Homeobox" evidence="5">
    <location>
        <begin position="222"/>
        <end position="260"/>
    </location>
</feature>
<keyword evidence="9" id="KW-1185">Reference proteome</keyword>
<name>A0A9B0LUQ1_ODORO</name>
<proteinExistence type="predicted"/>
<feature type="compositionally biased region" description="Low complexity" evidence="7">
    <location>
        <begin position="268"/>
        <end position="280"/>
    </location>
</feature>
<dbReference type="GO" id="GO:0005634">
    <property type="term" value="C:nucleus"/>
    <property type="evidence" value="ECO:0007669"/>
    <property type="project" value="UniProtKB-SubCell"/>
</dbReference>
<feature type="domain" description="Homeobox" evidence="8">
    <location>
        <begin position="220"/>
        <end position="259"/>
    </location>
</feature>
<evidence type="ECO:0000256" key="4">
    <source>
        <dbReference type="ARBA" id="ARBA00023242"/>
    </source>
</evidence>
<dbReference type="RefSeq" id="XP_004405340.1">
    <property type="nucleotide sequence ID" value="XM_004405283.1"/>
</dbReference>
<dbReference type="AlphaFoldDB" id="A0A9B0LUQ1"/>
<dbReference type="PANTHER" id="PTHR46123:SF4">
    <property type="entry name" value="MIX-TYPE HOMEOBOX GENE 1-RELATED"/>
    <property type="match status" value="1"/>
</dbReference>
<dbReference type="Proteomes" id="UP000245340">
    <property type="component" value="Unplaced"/>
</dbReference>
<dbReference type="PROSITE" id="PS50071">
    <property type="entry name" value="HOMEOBOX_2"/>
    <property type="match status" value="1"/>
</dbReference>
<dbReference type="SUPFAM" id="SSF46689">
    <property type="entry name" value="Homeodomain-like"/>
    <property type="match status" value="1"/>
</dbReference>
<feature type="region of interest" description="Disordered" evidence="7">
    <location>
        <begin position="259"/>
        <end position="285"/>
    </location>
</feature>
<dbReference type="GO" id="GO:0000981">
    <property type="term" value="F:DNA-binding transcription factor activity, RNA polymerase II-specific"/>
    <property type="evidence" value="ECO:0007669"/>
    <property type="project" value="TreeGrafter"/>
</dbReference>
<keyword evidence="3 5" id="KW-0371">Homeobox</keyword>
<feature type="region of interest" description="Disordered" evidence="7">
    <location>
        <begin position="61"/>
        <end position="129"/>
    </location>
</feature>
<evidence type="ECO:0000256" key="3">
    <source>
        <dbReference type="ARBA" id="ARBA00023155"/>
    </source>
</evidence>
<evidence type="ECO:0000256" key="6">
    <source>
        <dbReference type="RuleBase" id="RU000682"/>
    </source>
</evidence>
<accession>A0A9B0LUQ1</accession>
<dbReference type="GO" id="GO:0000977">
    <property type="term" value="F:RNA polymerase II transcription regulatory region sequence-specific DNA binding"/>
    <property type="evidence" value="ECO:0007669"/>
    <property type="project" value="TreeGrafter"/>
</dbReference>
<dbReference type="Pfam" id="PF00046">
    <property type="entry name" value="Homeodomain"/>
    <property type="match status" value="1"/>
</dbReference>
<reference evidence="10" key="1">
    <citation type="submission" date="2025-08" db="UniProtKB">
        <authorList>
            <consortium name="RefSeq"/>
        </authorList>
    </citation>
    <scope>IDENTIFICATION</scope>
</reference>
<feature type="compositionally biased region" description="Low complexity" evidence="7">
    <location>
        <begin position="74"/>
        <end position="87"/>
    </location>
</feature>
<sequence length="299" mass="33040">MNALNIQLTQMCTMCTRPPDTRQRGHSRKEVMSGRRNLHIARHSESPWNTGPQTMSSLTQLSSGNTNAPDTWLTRRPQNTNTRTQQNIEKFSPQKRAPTINPKTGSPLNPFDTGQSHIDTGPAPGQQAHPMPVDLETTNPAQHIAKNSPGQCNHHVSLDLETCSTVLHLAKNLPGAFTSSSPPRVSAVHWHAIIWPPPMQIPTEAACSKADAVWGSAHIFQQNPYPGIATRERLSQELDIPQSRIQVWFQNQCTRQLRQSQLGSAKSQGEGPPHGQEQPPAWTQVNSPAYKTGLFLSFS</sequence>
<dbReference type="SMART" id="SM00389">
    <property type="entry name" value="HOX"/>
    <property type="match status" value="1"/>
</dbReference>
<keyword evidence="4 5" id="KW-0539">Nucleus</keyword>
<evidence type="ECO:0000256" key="1">
    <source>
        <dbReference type="ARBA" id="ARBA00004123"/>
    </source>
</evidence>
<dbReference type="PANTHER" id="PTHR46123">
    <property type="entry name" value="MIX-TYPE HOMEOBOX GENE 1-RELATED"/>
    <property type="match status" value="1"/>
</dbReference>
<feature type="compositionally biased region" description="Polar residues" evidence="7">
    <location>
        <begin position="101"/>
        <end position="118"/>
    </location>
</feature>
<evidence type="ECO:0000256" key="5">
    <source>
        <dbReference type="PROSITE-ProRule" id="PRU00108"/>
    </source>
</evidence>
<organism evidence="9 10">
    <name type="scientific">Odobenus rosmarus divergens</name>
    <name type="common">Pacific walrus</name>
    <dbReference type="NCBI Taxonomy" id="9708"/>
    <lineage>
        <taxon>Eukaryota</taxon>
        <taxon>Metazoa</taxon>
        <taxon>Chordata</taxon>
        <taxon>Craniata</taxon>
        <taxon>Vertebrata</taxon>
        <taxon>Euteleostomi</taxon>
        <taxon>Mammalia</taxon>
        <taxon>Eutheria</taxon>
        <taxon>Laurasiatheria</taxon>
        <taxon>Carnivora</taxon>
        <taxon>Caniformia</taxon>
        <taxon>Pinnipedia</taxon>
        <taxon>Odobenidae</taxon>
        <taxon>Odobenus</taxon>
    </lineage>
</organism>
<evidence type="ECO:0000256" key="2">
    <source>
        <dbReference type="ARBA" id="ARBA00023125"/>
    </source>
</evidence>
<protein>
    <submittedName>
        <fullName evidence="10">Uncharacterized protein LOC101364213</fullName>
    </submittedName>
</protein>
<dbReference type="Gene3D" id="1.10.10.60">
    <property type="entry name" value="Homeodomain-like"/>
    <property type="match status" value="1"/>
</dbReference>
<comment type="subcellular location">
    <subcellularLocation>
        <location evidence="1 5 6">Nucleus</location>
    </subcellularLocation>
</comment>
<keyword evidence="2 5" id="KW-0238">DNA-binding</keyword>
<gene>
    <name evidence="10" type="primary">LOC101364213</name>
</gene>